<dbReference type="AlphaFoldDB" id="A0A812PSB1"/>
<dbReference type="PANTHER" id="PTHR34726">
    <property type="entry name" value="GBP DOMAIN-CONTAINING PROTEIN"/>
    <property type="match status" value="1"/>
</dbReference>
<dbReference type="OrthoDB" id="2135133at2759"/>
<evidence type="ECO:0000256" key="1">
    <source>
        <dbReference type="SAM" id="Coils"/>
    </source>
</evidence>
<dbReference type="Gene3D" id="3.40.50.300">
    <property type="entry name" value="P-loop containing nucleotide triphosphate hydrolases"/>
    <property type="match status" value="1"/>
</dbReference>
<dbReference type="InterPro" id="IPR008978">
    <property type="entry name" value="HSP20-like_chaperone"/>
</dbReference>
<proteinExistence type="predicted"/>
<reference evidence="3" key="1">
    <citation type="submission" date="2021-02" db="EMBL/GenBank/DDBJ databases">
        <authorList>
            <person name="Dougan E. K."/>
            <person name="Rhodes N."/>
            <person name="Thang M."/>
            <person name="Chan C."/>
        </authorList>
    </citation>
    <scope>NUCLEOTIDE SEQUENCE</scope>
</reference>
<dbReference type="CDD" id="cd06464">
    <property type="entry name" value="ACD_sHsps-like"/>
    <property type="match status" value="1"/>
</dbReference>
<protein>
    <submittedName>
        <fullName evidence="3">Uncharacterized protein</fullName>
    </submittedName>
</protein>
<dbReference type="SUPFAM" id="SSF52540">
    <property type="entry name" value="P-loop containing nucleoside triphosphate hydrolases"/>
    <property type="match status" value="1"/>
</dbReference>
<feature type="compositionally biased region" description="Low complexity" evidence="2">
    <location>
        <begin position="758"/>
        <end position="769"/>
    </location>
</feature>
<sequence length="780" mass="87192">MAGTVEVKIAECKAVWRLDAAAVSQVQHPNCLMGGPFHFLDHLVEVHFYPHGDPRYTAEQFKGHSSLTLFSDQPFKLTLHSNETRLWSGTLQDKQRVHESLRPASSRTKFGLVSASFPSSAFEGGKLVEFTVCFHGIPGASISLQDQALQFLGRQLDSTKKEYAVLQDQKNDQTSELRRSTQEAEQLRAQLESSKQENLQLRALLGEGGAGPVDAGQLARWHREMDRSTMATTPYDVVLAFNSLAKFLKTRRIRLLKNAESKLDIMKSESVRIIAIVGLFEKGKTWLINKLFGVNLPSGTLHETDGLSFLWIPERRMLLIDSAGVQCPVSYCAPSGAGSEESVDDALFDAKSSESFLFEMISRVASHMVFVVTSFTSMEQQYVEMLRRKYVARGVHKELIVVHNMLNVSNPDVAQQVFEKQVTTCYVGDMSTLGRLIFTAKKGKGPPVHHIGLCYEWSRAGDEFNEKNRQYLLQSLEHRELETEVVLQDQLREHLSELLKMFVSTELPEKADGPEPSFSVEFCSEDKAVFSPGDEALLAEDAARRLGHEGKVRVKQVRDDEPGVYIGFQGGEEEKEAWVRSDELLPVEGGPEVEMIPAGYVCGGTFTLKVEAGADLKMKTRGVISPLGELIGHNTTFEPHVNVYNETSEKGEVYRKIRIECPGVAEEDIELDDESLSAGFLLTITKKAGIDEQAKNIESVGGSFRQQQGRWQREFVLEKTDGKFEDPTYKLQDGILEITMRKKQKKCKARQGYGGRTEPAPSEAPSEASWSKVSLQDQEQ</sequence>
<accession>A0A812PSB1</accession>
<feature type="region of interest" description="Disordered" evidence="2">
    <location>
        <begin position="746"/>
        <end position="780"/>
    </location>
</feature>
<comment type="caution">
    <text evidence="3">The sequence shown here is derived from an EMBL/GenBank/DDBJ whole genome shotgun (WGS) entry which is preliminary data.</text>
</comment>
<feature type="compositionally biased region" description="Polar residues" evidence="2">
    <location>
        <begin position="771"/>
        <end position="780"/>
    </location>
</feature>
<organism evidence="3 4">
    <name type="scientific">Symbiodinium natans</name>
    <dbReference type="NCBI Taxonomy" id="878477"/>
    <lineage>
        <taxon>Eukaryota</taxon>
        <taxon>Sar</taxon>
        <taxon>Alveolata</taxon>
        <taxon>Dinophyceae</taxon>
        <taxon>Suessiales</taxon>
        <taxon>Symbiodiniaceae</taxon>
        <taxon>Symbiodinium</taxon>
    </lineage>
</organism>
<name>A0A812PSB1_9DINO</name>
<keyword evidence="1" id="KW-0175">Coiled coil</keyword>
<evidence type="ECO:0000313" key="3">
    <source>
        <dbReference type="EMBL" id="CAE7368056.1"/>
    </source>
</evidence>
<gene>
    <name evidence="3" type="ORF">SNAT2548_LOCUS20021</name>
</gene>
<dbReference type="Proteomes" id="UP000604046">
    <property type="component" value="Unassembled WGS sequence"/>
</dbReference>
<keyword evidence="4" id="KW-1185">Reference proteome</keyword>
<dbReference type="EMBL" id="CAJNDS010002197">
    <property type="protein sequence ID" value="CAE7368056.1"/>
    <property type="molecule type" value="Genomic_DNA"/>
</dbReference>
<dbReference type="Gene3D" id="2.60.40.790">
    <property type="match status" value="1"/>
</dbReference>
<feature type="coiled-coil region" evidence="1">
    <location>
        <begin position="149"/>
        <end position="204"/>
    </location>
</feature>
<evidence type="ECO:0000313" key="4">
    <source>
        <dbReference type="Proteomes" id="UP000604046"/>
    </source>
</evidence>
<evidence type="ECO:0000256" key="2">
    <source>
        <dbReference type="SAM" id="MobiDB-lite"/>
    </source>
</evidence>
<dbReference type="InterPro" id="IPR027417">
    <property type="entry name" value="P-loop_NTPase"/>
</dbReference>
<dbReference type="PANTHER" id="PTHR34726:SF3">
    <property type="entry name" value="GUANYLATE-BINDING PROTEIN N-TERMINAL DOMAIN-CONTAINING PROTEIN-RELATED"/>
    <property type="match status" value="1"/>
</dbReference>